<dbReference type="InterPro" id="IPR006684">
    <property type="entry name" value="YbgC/YbaW"/>
</dbReference>
<evidence type="ECO:0000256" key="1">
    <source>
        <dbReference type="ARBA" id="ARBA00005953"/>
    </source>
</evidence>
<accession>A0A3B1A3T4</accession>
<evidence type="ECO:0000256" key="2">
    <source>
        <dbReference type="ARBA" id="ARBA00022801"/>
    </source>
</evidence>
<name>A0A3B1A3T4_9ZZZZ</name>
<feature type="domain" description="Thioesterase" evidence="3">
    <location>
        <begin position="18"/>
        <end position="96"/>
    </location>
</feature>
<dbReference type="PANTHER" id="PTHR31793">
    <property type="entry name" value="4-HYDROXYBENZOYL-COA THIOESTERASE FAMILY MEMBER"/>
    <property type="match status" value="1"/>
</dbReference>
<organism evidence="4">
    <name type="scientific">hydrothermal vent metagenome</name>
    <dbReference type="NCBI Taxonomy" id="652676"/>
    <lineage>
        <taxon>unclassified sequences</taxon>
        <taxon>metagenomes</taxon>
        <taxon>ecological metagenomes</taxon>
    </lineage>
</organism>
<reference evidence="4" key="1">
    <citation type="submission" date="2018-06" db="EMBL/GenBank/DDBJ databases">
        <authorList>
            <person name="Zhirakovskaya E."/>
        </authorList>
    </citation>
    <scope>NUCLEOTIDE SEQUENCE</scope>
</reference>
<dbReference type="CDD" id="cd00586">
    <property type="entry name" value="4HBT"/>
    <property type="match status" value="1"/>
</dbReference>
<keyword evidence="2" id="KW-0378">Hydrolase</keyword>
<dbReference type="AlphaFoldDB" id="A0A3B1A3T4"/>
<dbReference type="InterPro" id="IPR006683">
    <property type="entry name" value="Thioestr_dom"/>
</dbReference>
<sequence length="140" mass="16450">MDDFRWPVRVYYEDTDNGGVVYYANYLKFMERARSEWLREKGIEQDTLLKQQGVMFAVASAQVDYLRPGRFNQQLLVSVRPQQTRRASMVLAQEVYWVSEREGYGDVLCRGSIKIVCVDAVNLRPRPFPEIVRRKILSDH</sequence>
<evidence type="ECO:0000259" key="3">
    <source>
        <dbReference type="Pfam" id="PF03061"/>
    </source>
</evidence>
<dbReference type="InterPro" id="IPR014166">
    <property type="entry name" value="Tol-Pal_acyl-CoA_thioesterase"/>
</dbReference>
<dbReference type="InterPro" id="IPR050563">
    <property type="entry name" value="4-hydroxybenzoyl-CoA_TE"/>
</dbReference>
<dbReference type="GO" id="GO:0047617">
    <property type="term" value="F:fatty acyl-CoA hydrolase activity"/>
    <property type="evidence" value="ECO:0007669"/>
    <property type="project" value="TreeGrafter"/>
</dbReference>
<dbReference type="EMBL" id="UOFU01000152">
    <property type="protein sequence ID" value="VAW98721.1"/>
    <property type="molecule type" value="Genomic_DNA"/>
</dbReference>
<dbReference type="PIRSF" id="PIRSF003230">
    <property type="entry name" value="YbgC"/>
    <property type="match status" value="1"/>
</dbReference>
<protein>
    <submittedName>
        <fullName evidence="4">Tol-Pal system-associated acyl-CoA thioesterase</fullName>
    </submittedName>
</protein>
<dbReference type="NCBIfam" id="TIGR00051">
    <property type="entry name" value="YbgC/FadM family acyl-CoA thioesterase"/>
    <property type="match status" value="1"/>
</dbReference>
<dbReference type="Pfam" id="PF03061">
    <property type="entry name" value="4HBT"/>
    <property type="match status" value="1"/>
</dbReference>
<dbReference type="PANTHER" id="PTHR31793:SF37">
    <property type="entry name" value="ACYL-COA THIOESTER HYDROLASE YBGC"/>
    <property type="match status" value="1"/>
</dbReference>
<dbReference type="InterPro" id="IPR029069">
    <property type="entry name" value="HotDog_dom_sf"/>
</dbReference>
<evidence type="ECO:0000313" key="4">
    <source>
        <dbReference type="EMBL" id="VAW98721.1"/>
    </source>
</evidence>
<gene>
    <name evidence="4" type="ORF">MNBD_GAMMA20-2309</name>
</gene>
<dbReference type="Gene3D" id="3.10.129.10">
    <property type="entry name" value="Hotdog Thioesterase"/>
    <property type="match status" value="1"/>
</dbReference>
<dbReference type="SUPFAM" id="SSF54637">
    <property type="entry name" value="Thioesterase/thiol ester dehydrase-isomerase"/>
    <property type="match status" value="1"/>
</dbReference>
<dbReference type="NCBIfam" id="TIGR02799">
    <property type="entry name" value="thio_ybgC"/>
    <property type="match status" value="1"/>
</dbReference>
<proteinExistence type="inferred from homology"/>
<dbReference type="FunFam" id="3.10.129.10:FF:000004">
    <property type="entry name" value="Tol-pal system-associated acyl-CoA thioesterase"/>
    <property type="match status" value="1"/>
</dbReference>
<comment type="similarity">
    <text evidence="1">Belongs to the 4-hydroxybenzoyl-CoA thioesterase family.</text>
</comment>